<keyword evidence="3" id="KW-1185">Reference proteome</keyword>
<proteinExistence type="predicted"/>
<evidence type="ECO:0000313" key="2">
    <source>
        <dbReference type="EMBL" id="TFL04291.1"/>
    </source>
</evidence>
<keyword evidence="1" id="KW-0472">Membrane</keyword>
<feature type="transmembrane region" description="Helical" evidence="1">
    <location>
        <begin position="211"/>
        <end position="233"/>
    </location>
</feature>
<feature type="transmembrane region" description="Helical" evidence="1">
    <location>
        <begin position="166"/>
        <end position="191"/>
    </location>
</feature>
<gene>
    <name evidence="2" type="ORF">BDV98DRAFT_591120</name>
</gene>
<protein>
    <submittedName>
        <fullName evidence="2">Uncharacterized protein</fullName>
    </submittedName>
</protein>
<evidence type="ECO:0000313" key="3">
    <source>
        <dbReference type="Proteomes" id="UP000305067"/>
    </source>
</evidence>
<dbReference type="OrthoDB" id="2628419at2759"/>
<reference evidence="2 3" key="1">
    <citation type="journal article" date="2019" name="Nat. Ecol. Evol.">
        <title>Megaphylogeny resolves global patterns of mushroom evolution.</title>
        <authorList>
            <person name="Varga T."/>
            <person name="Krizsan K."/>
            <person name="Foldi C."/>
            <person name="Dima B."/>
            <person name="Sanchez-Garcia M."/>
            <person name="Sanchez-Ramirez S."/>
            <person name="Szollosi G.J."/>
            <person name="Szarkandi J.G."/>
            <person name="Papp V."/>
            <person name="Albert L."/>
            <person name="Andreopoulos W."/>
            <person name="Angelini C."/>
            <person name="Antonin V."/>
            <person name="Barry K.W."/>
            <person name="Bougher N.L."/>
            <person name="Buchanan P."/>
            <person name="Buyck B."/>
            <person name="Bense V."/>
            <person name="Catcheside P."/>
            <person name="Chovatia M."/>
            <person name="Cooper J."/>
            <person name="Damon W."/>
            <person name="Desjardin D."/>
            <person name="Finy P."/>
            <person name="Geml J."/>
            <person name="Haridas S."/>
            <person name="Hughes K."/>
            <person name="Justo A."/>
            <person name="Karasinski D."/>
            <person name="Kautmanova I."/>
            <person name="Kiss B."/>
            <person name="Kocsube S."/>
            <person name="Kotiranta H."/>
            <person name="LaButti K.M."/>
            <person name="Lechner B.E."/>
            <person name="Liimatainen K."/>
            <person name="Lipzen A."/>
            <person name="Lukacs Z."/>
            <person name="Mihaltcheva S."/>
            <person name="Morgado L.N."/>
            <person name="Niskanen T."/>
            <person name="Noordeloos M.E."/>
            <person name="Ohm R.A."/>
            <person name="Ortiz-Santana B."/>
            <person name="Ovrebo C."/>
            <person name="Racz N."/>
            <person name="Riley R."/>
            <person name="Savchenko A."/>
            <person name="Shiryaev A."/>
            <person name="Soop K."/>
            <person name="Spirin V."/>
            <person name="Szebenyi C."/>
            <person name="Tomsovsky M."/>
            <person name="Tulloss R.E."/>
            <person name="Uehling J."/>
            <person name="Grigoriev I.V."/>
            <person name="Vagvolgyi C."/>
            <person name="Papp T."/>
            <person name="Martin F.M."/>
            <person name="Miettinen O."/>
            <person name="Hibbett D.S."/>
            <person name="Nagy L.G."/>
        </authorList>
    </citation>
    <scope>NUCLEOTIDE SEQUENCE [LARGE SCALE GENOMIC DNA]</scope>
    <source>
        <strain evidence="2 3">CBS 309.79</strain>
    </source>
</reference>
<dbReference type="AlphaFoldDB" id="A0A5C3QUW7"/>
<evidence type="ECO:0000256" key="1">
    <source>
        <dbReference type="SAM" id="Phobius"/>
    </source>
</evidence>
<feature type="transmembrane region" description="Helical" evidence="1">
    <location>
        <begin position="87"/>
        <end position="110"/>
    </location>
</feature>
<dbReference type="EMBL" id="ML178819">
    <property type="protein sequence ID" value="TFL04291.1"/>
    <property type="molecule type" value="Genomic_DNA"/>
</dbReference>
<accession>A0A5C3QUW7</accession>
<sequence length="250" mass="26802">MPSVLPTASPQHLPQLATYDGCSSSLDPRARFQVYAPERSASATPLLGALSPVLALAYLCALLWMYRFAKENPRTLNNCTGTKVQKYAPAVYALAVLSGLAGTALTIWLLAQYPYLREGPNVQTRVSIALLLFASLWTSLTSGAYSFIFLHPIWTTYPICSIGSQLLWILLSWIFWVAGAGSLGNGVPHLVPPAGNSSDTRCGGSEVEGALGVLVCGVERGVYGLAILQMYALTRLTLLRMSGLICTVSC</sequence>
<keyword evidence="1" id="KW-0812">Transmembrane</keyword>
<feature type="transmembrane region" description="Helical" evidence="1">
    <location>
        <begin position="130"/>
        <end position="154"/>
    </location>
</feature>
<dbReference type="Proteomes" id="UP000305067">
    <property type="component" value="Unassembled WGS sequence"/>
</dbReference>
<feature type="transmembrane region" description="Helical" evidence="1">
    <location>
        <begin position="46"/>
        <end position="66"/>
    </location>
</feature>
<organism evidence="2 3">
    <name type="scientific">Pterulicium gracile</name>
    <dbReference type="NCBI Taxonomy" id="1884261"/>
    <lineage>
        <taxon>Eukaryota</taxon>
        <taxon>Fungi</taxon>
        <taxon>Dikarya</taxon>
        <taxon>Basidiomycota</taxon>
        <taxon>Agaricomycotina</taxon>
        <taxon>Agaricomycetes</taxon>
        <taxon>Agaricomycetidae</taxon>
        <taxon>Agaricales</taxon>
        <taxon>Pleurotineae</taxon>
        <taxon>Pterulaceae</taxon>
        <taxon>Pterulicium</taxon>
    </lineage>
</organism>
<keyword evidence="1" id="KW-1133">Transmembrane helix</keyword>
<name>A0A5C3QUW7_9AGAR</name>